<accession>A0A9X8GTM9</accession>
<name>A0A9X8GTM9_9BURK</name>
<dbReference type="RefSeq" id="WP_119556625.1">
    <property type="nucleotide sequence ID" value="NZ_QXMN01000036.1"/>
</dbReference>
<dbReference type="OrthoDB" id="8836529at2"/>
<sequence>MISSDTNRDAFQALLAHRLITDAQHDTVLAHPEYAALPLLPSPTHALAWMRAKALITEEEVDAVIDELEDEDTSEPSADFSEAEDIAYDAEDMLEIGATGVTHEAVDALFKEGLIDTATRDMALLSAPVVGAPAALGTALGWMVTEGLLDQEVFDATRARVAAEPPFATTADHRRIVDEAQAAITADAQMFSEWKREFARQNQATTWKFRLALLAIVAVIGWFIFGR</sequence>
<proteinExistence type="predicted"/>
<feature type="transmembrane region" description="Helical" evidence="1">
    <location>
        <begin position="207"/>
        <end position="225"/>
    </location>
</feature>
<organism evidence="2 3">
    <name type="scientific">Acidovorax cavernicola</name>
    <dbReference type="NCBI Taxonomy" id="1675792"/>
    <lineage>
        <taxon>Bacteria</taxon>
        <taxon>Pseudomonadati</taxon>
        <taxon>Pseudomonadota</taxon>
        <taxon>Betaproteobacteria</taxon>
        <taxon>Burkholderiales</taxon>
        <taxon>Comamonadaceae</taxon>
        <taxon>Acidovorax</taxon>
    </lineage>
</organism>
<comment type="caution">
    <text evidence="2">The sequence shown here is derived from an EMBL/GenBank/DDBJ whole genome shotgun (WGS) entry which is preliminary data.</text>
</comment>
<gene>
    <name evidence="2" type="ORF">D3H34_23315</name>
</gene>
<evidence type="ECO:0000313" key="3">
    <source>
        <dbReference type="Proteomes" id="UP000265619"/>
    </source>
</evidence>
<keyword evidence="1" id="KW-0472">Membrane</keyword>
<reference evidence="2 3" key="1">
    <citation type="submission" date="2018-09" db="EMBL/GenBank/DDBJ databases">
        <title>Acidovorax cavernicola nov. sp. isolated from Gruta de las Maravillas (Aracena, Spain).</title>
        <authorList>
            <person name="Jurado V."/>
            <person name="Gutierrez-Patricio S."/>
            <person name="Gonzalez-Pimentel J.L."/>
            <person name="Miller A.Z."/>
            <person name="Laiz L."/>
            <person name="Saiz-Jimenez C."/>
        </authorList>
    </citation>
    <scope>NUCLEOTIDE SEQUENCE [LARGE SCALE GENOMIC DNA]</scope>
    <source>
        <strain evidence="2 3">1011MAR4D40.2</strain>
    </source>
</reference>
<dbReference type="Proteomes" id="UP000265619">
    <property type="component" value="Unassembled WGS sequence"/>
</dbReference>
<keyword evidence="1" id="KW-1133">Transmembrane helix</keyword>
<dbReference type="AlphaFoldDB" id="A0A9X8GTM9"/>
<protein>
    <submittedName>
        <fullName evidence="2">Uncharacterized protein</fullName>
    </submittedName>
</protein>
<dbReference type="EMBL" id="QXMN01000036">
    <property type="protein sequence ID" value="RIX76044.1"/>
    <property type="molecule type" value="Genomic_DNA"/>
</dbReference>
<keyword evidence="1" id="KW-0812">Transmembrane</keyword>
<evidence type="ECO:0000256" key="1">
    <source>
        <dbReference type="SAM" id="Phobius"/>
    </source>
</evidence>
<evidence type="ECO:0000313" key="2">
    <source>
        <dbReference type="EMBL" id="RIX76044.1"/>
    </source>
</evidence>
<keyword evidence="3" id="KW-1185">Reference proteome</keyword>